<organism evidence="1 2">
    <name type="scientific">Gordonia desulfuricans</name>
    <dbReference type="NCBI Taxonomy" id="89051"/>
    <lineage>
        <taxon>Bacteria</taxon>
        <taxon>Bacillati</taxon>
        <taxon>Actinomycetota</taxon>
        <taxon>Actinomycetes</taxon>
        <taxon>Mycobacteriales</taxon>
        <taxon>Gordoniaceae</taxon>
        <taxon>Gordonia</taxon>
    </lineage>
</organism>
<sequence>MADWELFALGRSDFGISGAKKRHRQAMQADTILAAATILHYCCDMWAQAAHGGTYTAMARRHCGPGAVRHIVHLANQQALINAWEQAHSEATLFGGGA</sequence>
<name>A0A7K3LU32_9ACTN</name>
<accession>A0A7K3LU32</accession>
<comment type="caution">
    <text evidence="1">The sequence shown here is derived from an EMBL/GenBank/DDBJ whole genome shotgun (WGS) entry which is preliminary data.</text>
</comment>
<reference evidence="1 2" key="1">
    <citation type="submission" date="2020-01" db="EMBL/GenBank/DDBJ databases">
        <title>Investigation of new actinobacteria for the biodesulphurisation of diesel fuel.</title>
        <authorList>
            <person name="Athi Narayanan S.M."/>
        </authorList>
    </citation>
    <scope>NUCLEOTIDE SEQUENCE [LARGE SCALE GENOMIC DNA]</scope>
    <source>
        <strain evidence="1 2">213E</strain>
    </source>
</reference>
<protein>
    <submittedName>
        <fullName evidence="1">Uncharacterized protein</fullName>
    </submittedName>
</protein>
<dbReference type="AlphaFoldDB" id="A0A7K3LU32"/>
<gene>
    <name evidence="1" type="ORF">GYA93_19555</name>
</gene>
<dbReference type="Proteomes" id="UP000466307">
    <property type="component" value="Unassembled WGS sequence"/>
</dbReference>
<keyword evidence="2" id="KW-1185">Reference proteome</keyword>
<proteinExistence type="predicted"/>
<evidence type="ECO:0000313" key="1">
    <source>
        <dbReference type="EMBL" id="NDK91752.1"/>
    </source>
</evidence>
<dbReference type="EMBL" id="JAADZU010000082">
    <property type="protein sequence ID" value="NDK91752.1"/>
    <property type="molecule type" value="Genomic_DNA"/>
</dbReference>
<dbReference type="RefSeq" id="WP_059036621.1">
    <property type="nucleotide sequence ID" value="NZ_JAADZU010000082.1"/>
</dbReference>
<evidence type="ECO:0000313" key="2">
    <source>
        <dbReference type="Proteomes" id="UP000466307"/>
    </source>
</evidence>